<reference evidence="1 2" key="1">
    <citation type="journal article" date="2018" name="Nat. Biotechnol.">
        <title>A standardized bacterial taxonomy based on genome phylogeny substantially revises the tree of life.</title>
        <authorList>
            <person name="Parks D.H."/>
            <person name="Chuvochina M."/>
            <person name="Waite D.W."/>
            <person name="Rinke C."/>
            <person name="Skarshewski A."/>
            <person name="Chaumeil P.A."/>
            <person name="Hugenholtz P."/>
        </authorList>
    </citation>
    <scope>NUCLEOTIDE SEQUENCE [LARGE SCALE GENOMIC DNA]</scope>
    <source>
        <strain evidence="1">UBA11306</strain>
    </source>
</reference>
<dbReference type="InterPro" id="IPR011697">
    <property type="entry name" value="Peptidase_C26"/>
</dbReference>
<dbReference type="SUPFAM" id="SSF52317">
    <property type="entry name" value="Class I glutamine amidotransferase-like"/>
    <property type="match status" value="1"/>
</dbReference>
<dbReference type="FunFam" id="3.40.50.880:FF:000030">
    <property type="entry name" value="Gamma-glutamyl-gamma-aminobutyrate hydrolase PuuD"/>
    <property type="match status" value="1"/>
</dbReference>
<gene>
    <name evidence="1" type="ORF">DIW15_04695</name>
</gene>
<protein>
    <submittedName>
        <fullName evidence="1">Gamma-glutamyl-gamma-aminobutyrate hydrolase</fullName>
    </submittedName>
</protein>
<organism evidence="1 2">
    <name type="scientific">Bavariicoccus seileri</name>
    <dbReference type="NCBI Taxonomy" id="549685"/>
    <lineage>
        <taxon>Bacteria</taxon>
        <taxon>Bacillati</taxon>
        <taxon>Bacillota</taxon>
        <taxon>Bacilli</taxon>
        <taxon>Lactobacillales</taxon>
        <taxon>Enterococcaceae</taxon>
        <taxon>Bavariicoccus</taxon>
    </lineage>
</organism>
<keyword evidence="1" id="KW-0378">Hydrolase</keyword>
<evidence type="ECO:0000313" key="1">
    <source>
        <dbReference type="EMBL" id="HCS93987.1"/>
    </source>
</evidence>
<accession>A0A3D4S5A4</accession>
<dbReference type="PROSITE" id="PS51273">
    <property type="entry name" value="GATASE_TYPE_1"/>
    <property type="match status" value="1"/>
</dbReference>
<dbReference type="GO" id="GO:0005829">
    <property type="term" value="C:cytosol"/>
    <property type="evidence" value="ECO:0007669"/>
    <property type="project" value="TreeGrafter"/>
</dbReference>
<dbReference type="Gene3D" id="3.40.50.880">
    <property type="match status" value="1"/>
</dbReference>
<dbReference type="InterPro" id="IPR044668">
    <property type="entry name" value="PuuD-like"/>
</dbReference>
<sequence>MKPIIGIIGNRRSDFNELRRLPITYVPDGFVRGVQHAGGLPVVIPVSKPELAAAYLERVDGLLLAGGQDVSPIHYGEEPQLKVKESYPERDLFELTAIKLALSRYMPIFAVCRGMQILNVAKGGTLYQDISQYDRLTVQHDQTTDPIYPTHHIKVIEDSELRHIIGRDVLVNSVHHQAIKELSAEFKPTAYSPDHLIEAFESADQTQSVVAVQWHPELLLNDYKPMQGLFDNFIERVSHYIELNTPS</sequence>
<name>A0A3D4S5A4_9ENTE</name>
<dbReference type="PANTHER" id="PTHR43235:SF1">
    <property type="entry name" value="GLUTAMINE AMIDOTRANSFERASE PB2B2.05-RELATED"/>
    <property type="match status" value="1"/>
</dbReference>
<dbReference type="STRING" id="1121105.GCA_000421665_00903"/>
<dbReference type="Pfam" id="PF07722">
    <property type="entry name" value="Peptidase_C26"/>
    <property type="match status" value="1"/>
</dbReference>
<dbReference type="CDD" id="cd01745">
    <property type="entry name" value="GATase1_2"/>
    <property type="match status" value="1"/>
</dbReference>
<comment type="caution">
    <text evidence="1">The sequence shown here is derived from an EMBL/GenBank/DDBJ whole genome shotgun (WGS) entry which is preliminary data.</text>
</comment>
<dbReference type="EMBL" id="DQHO01000030">
    <property type="protein sequence ID" value="HCS93987.1"/>
    <property type="molecule type" value="Genomic_DNA"/>
</dbReference>
<dbReference type="AlphaFoldDB" id="A0A3D4S5A4"/>
<dbReference type="GO" id="GO:0006598">
    <property type="term" value="P:polyamine catabolic process"/>
    <property type="evidence" value="ECO:0007669"/>
    <property type="project" value="TreeGrafter"/>
</dbReference>
<dbReference type="Proteomes" id="UP000262195">
    <property type="component" value="Unassembled WGS sequence"/>
</dbReference>
<dbReference type="GO" id="GO:0033969">
    <property type="term" value="F:gamma-glutamyl-gamma-aminobutyrate hydrolase activity"/>
    <property type="evidence" value="ECO:0007669"/>
    <property type="project" value="TreeGrafter"/>
</dbReference>
<proteinExistence type="predicted"/>
<evidence type="ECO:0000313" key="2">
    <source>
        <dbReference type="Proteomes" id="UP000262195"/>
    </source>
</evidence>
<dbReference type="PANTHER" id="PTHR43235">
    <property type="entry name" value="GLUTAMINE AMIDOTRANSFERASE PB2B2.05-RELATED"/>
    <property type="match status" value="1"/>
</dbReference>
<dbReference type="InterPro" id="IPR029062">
    <property type="entry name" value="Class_I_gatase-like"/>
</dbReference>